<reference evidence="3" key="1">
    <citation type="journal article" date="2020" name="mSystems">
        <title>Genome- and Community-Level Interaction Insights into Carbon Utilization and Element Cycling Functions of Hydrothermarchaeota in Hydrothermal Sediment.</title>
        <authorList>
            <person name="Zhou Z."/>
            <person name="Liu Y."/>
            <person name="Xu W."/>
            <person name="Pan J."/>
            <person name="Luo Z.H."/>
            <person name="Li M."/>
        </authorList>
    </citation>
    <scope>NUCLEOTIDE SEQUENCE [LARGE SCALE GENOMIC DNA]</scope>
    <source>
        <strain evidence="3">HyVt-517</strain>
    </source>
</reference>
<dbReference type="EMBL" id="DRNS01000095">
    <property type="protein sequence ID" value="HHH14332.1"/>
    <property type="molecule type" value="Genomic_DNA"/>
</dbReference>
<dbReference type="Gene3D" id="2.60.260.20">
    <property type="entry name" value="Urease metallochaperone UreE, N-terminal domain"/>
    <property type="match status" value="2"/>
</dbReference>
<dbReference type="GO" id="GO:0005737">
    <property type="term" value="C:cytoplasm"/>
    <property type="evidence" value="ECO:0007669"/>
    <property type="project" value="TreeGrafter"/>
</dbReference>
<dbReference type="CDD" id="cd06257">
    <property type="entry name" value="DnaJ"/>
    <property type="match status" value="1"/>
</dbReference>
<accession>A0A7V5J0D0</accession>
<dbReference type="SMART" id="SM00271">
    <property type="entry name" value="DnaJ"/>
    <property type="match status" value="1"/>
</dbReference>
<dbReference type="InterPro" id="IPR001623">
    <property type="entry name" value="DnaJ_domain"/>
</dbReference>
<name>A0A7V5J0D0_UNCKA</name>
<comment type="caution">
    <text evidence="3">The sequence shown here is derived from an EMBL/GenBank/DDBJ whole genome shotgun (WGS) entry which is preliminary data.</text>
</comment>
<evidence type="ECO:0000259" key="2">
    <source>
        <dbReference type="PROSITE" id="PS50076"/>
    </source>
</evidence>
<organism evidence="3">
    <name type="scientific">candidate division WWE3 bacterium</name>
    <dbReference type="NCBI Taxonomy" id="2053526"/>
    <lineage>
        <taxon>Bacteria</taxon>
        <taxon>Katanobacteria</taxon>
    </lineage>
</organism>
<feature type="domain" description="J" evidence="2">
    <location>
        <begin position="4"/>
        <end position="69"/>
    </location>
</feature>
<dbReference type="Pfam" id="PF00226">
    <property type="entry name" value="DnaJ"/>
    <property type="match status" value="1"/>
</dbReference>
<dbReference type="Gene3D" id="1.10.287.110">
    <property type="entry name" value="DnaJ domain"/>
    <property type="match status" value="1"/>
</dbReference>
<sequence>MKKDYYEILGVPRDASLEDIKKAYRKVAREHHPDVAQNKEEAEKKFKEINEAYRVLSDPQKRAQYDKFGHSAFANGGAGSAGGNPFGGFSSNAGGFYGFNVDDLGGFDPFDIFESVFGFKRSPSPKGKNLYYTLQISFAESVKGTKKRIRVGNEEFDVNIPAGVSTGTELKITGKGGEPSKPGYPRGDLYLSIQVEEPKDIYREGYDIYTVKHIPLTTALLGGKIKVPAVNLKSDTGLSEVTLKIPAGSQSGTNFKIASKGMPKLRGEGRGDVYIKVLVDIPAKFSSKQKKLIKELQKEGL</sequence>
<dbReference type="InterPro" id="IPR008971">
    <property type="entry name" value="HSP40/DnaJ_pept-bd"/>
</dbReference>
<gene>
    <name evidence="3" type="ORF">ENJ78_01330</name>
</gene>
<evidence type="ECO:0000313" key="3">
    <source>
        <dbReference type="EMBL" id="HHH14332.1"/>
    </source>
</evidence>
<dbReference type="InterPro" id="IPR002939">
    <property type="entry name" value="DnaJ_C"/>
</dbReference>
<evidence type="ECO:0000256" key="1">
    <source>
        <dbReference type="ARBA" id="ARBA00023186"/>
    </source>
</evidence>
<dbReference type="CDD" id="cd10747">
    <property type="entry name" value="DnaJ_C"/>
    <property type="match status" value="1"/>
</dbReference>
<keyword evidence="1" id="KW-0143">Chaperone</keyword>
<dbReference type="GO" id="GO:0042026">
    <property type="term" value="P:protein refolding"/>
    <property type="evidence" value="ECO:0007669"/>
    <property type="project" value="TreeGrafter"/>
</dbReference>
<dbReference type="PANTHER" id="PTHR43096:SF52">
    <property type="entry name" value="DNAJ HOMOLOG 1, MITOCHONDRIAL-RELATED"/>
    <property type="match status" value="1"/>
</dbReference>
<dbReference type="Proteomes" id="UP000886106">
    <property type="component" value="Unassembled WGS sequence"/>
</dbReference>
<dbReference type="FunFam" id="1.10.287.110:FF:000034">
    <property type="entry name" value="Chaperone protein DnaJ"/>
    <property type="match status" value="1"/>
</dbReference>
<proteinExistence type="predicted"/>
<dbReference type="Pfam" id="PF01556">
    <property type="entry name" value="DnaJ_C"/>
    <property type="match status" value="1"/>
</dbReference>
<dbReference type="PROSITE" id="PS50076">
    <property type="entry name" value="DNAJ_2"/>
    <property type="match status" value="1"/>
</dbReference>
<dbReference type="SUPFAM" id="SSF46565">
    <property type="entry name" value="Chaperone J-domain"/>
    <property type="match status" value="1"/>
</dbReference>
<dbReference type="InterPro" id="IPR036869">
    <property type="entry name" value="J_dom_sf"/>
</dbReference>
<dbReference type="PANTHER" id="PTHR43096">
    <property type="entry name" value="DNAJ HOMOLOG 1, MITOCHONDRIAL-RELATED"/>
    <property type="match status" value="1"/>
</dbReference>
<dbReference type="AlphaFoldDB" id="A0A7V5J0D0"/>
<protein>
    <submittedName>
        <fullName evidence="3">Molecular chaperone DnaJ</fullName>
    </submittedName>
</protein>
<dbReference type="PRINTS" id="PR00625">
    <property type="entry name" value="JDOMAIN"/>
</dbReference>
<dbReference type="GO" id="GO:0051082">
    <property type="term" value="F:unfolded protein binding"/>
    <property type="evidence" value="ECO:0007669"/>
    <property type="project" value="InterPro"/>
</dbReference>
<dbReference type="SUPFAM" id="SSF49493">
    <property type="entry name" value="HSP40/DnaJ peptide-binding domain"/>
    <property type="match status" value="2"/>
</dbReference>